<evidence type="ECO:0000313" key="2">
    <source>
        <dbReference type="Proteomes" id="UP000650467"/>
    </source>
</evidence>
<dbReference type="OrthoDB" id="10491014at2759"/>
<evidence type="ECO:0008006" key="3">
    <source>
        <dbReference type="Google" id="ProtNLM"/>
    </source>
</evidence>
<sequence>MGMNTAHTHRRGSQLGTEGRWSSLFAYLDAVVDKVIWPVLLSHMPPDMTALLKSRTSSFTLMIPEYDALAADPAVRSVMSDPYDPSNGARLVDMMSYHLVAGVALRASDLHDGMELENILALVSAPGLSGTLAMWDAVTADSMLGEALAGLVAGPFTLLAPSDTALAAYLATIYNDTNLAPAGVSTAGPSNGNSGAAPAFDVRSLPPLELAALLAPLLLTSGCYSLEALEDGVHVATGLPAFGLPGLDLHVSRHNGAGMPVLAATDAAEAGEQAEEATVLYGDLFVGGGSGGGAGGGQGVIHVLDRVLHSPGGPMA</sequence>
<accession>A0A835W415</accession>
<dbReference type="EMBL" id="JAEHOC010000013">
    <property type="protein sequence ID" value="KAG2436304.1"/>
    <property type="molecule type" value="Genomic_DNA"/>
</dbReference>
<organism evidence="1 2">
    <name type="scientific">Chlamydomonas incerta</name>
    <dbReference type="NCBI Taxonomy" id="51695"/>
    <lineage>
        <taxon>Eukaryota</taxon>
        <taxon>Viridiplantae</taxon>
        <taxon>Chlorophyta</taxon>
        <taxon>core chlorophytes</taxon>
        <taxon>Chlorophyceae</taxon>
        <taxon>CS clade</taxon>
        <taxon>Chlamydomonadales</taxon>
        <taxon>Chlamydomonadaceae</taxon>
        <taxon>Chlamydomonas</taxon>
    </lineage>
</organism>
<proteinExistence type="predicted"/>
<keyword evidence="2" id="KW-1185">Reference proteome</keyword>
<protein>
    <recommendedName>
        <fullName evidence="3">FAS1 domain-containing protein</fullName>
    </recommendedName>
</protein>
<comment type="caution">
    <text evidence="1">The sequence shown here is derived from an EMBL/GenBank/DDBJ whole genome shotgun (WGS) entry which is preliminary data.</text>
</comment>
<name>A0A835W415_CHLIN</name>
<reference evidence="1" key="1">
    <citation type="journal article" date="2020" name="bioRxiv">
        <title>Comparative genomics of Chlamydomonas.</title>
        <authorList>
            <person name="Craig R.J."/>
            <person name="Hasan A.R."/>
            <person name="Ness R.W."/>
            <person name="Keightley P.D."/>
        </authorList>
    </citation>
    <scope>NUCLEOTIDE SEQUENCE</scope>
    <source>
        <strain evidence="1">SAG 7.73</strain>
    </source>
</reference>
<dbReference type="AlphaFoldDB" id="A0A835W415"/>
<dbReference type="InterPro" id="IPR036378">
    <property type="entry name" value="FAS1_dom_sf"/>
</dbReference>
<evidence type="ECO:0000313" key="1">
    <source>
        <dbReference type="EMBL" id="KAG2436304.1"/>
    </source>
</evidence>
<gene>
    <name evidence="1" type="ORF">HXX76_006615</name>
</gene>
<dbReference type="Proteomes" id="UP000650467">
    <property type="component" value="Unassembled WGS sequence"/>
</dbReference>
<dbReference type="Gene3D" id="2.30.180.10">
    <property type="entry name" value="FAS1 domain"/>
    <property type="match status" value="1"/>
</dbReference>